<sequence>MTDKTDIAALKGEQVPMSIDADIIRDANRYRFLRDEDSWGEDSDSWDVETRTGLISSENLMELRLDHFDAAIDARMAASDIPFLNPVTTQQKPVISKEKLCDWLEDNFDIDDSQRDAFANCFAHHCNCIVKKENE</sequence>
<accession>A0ABX9NZF7</accession>
<evidence type="ECO:0008006" key="3">
    <source>
        <dbReference type="Google" id="ProtNLM"/>
    </source>
</evidence>
<name>A0ABX9NZF7_9GAMM</name>
<gene>
    <name evidence="1" type="ORF">D5396_12685</name>
</gene>
<dbReference type="EMBL" id="RAHG01000005">
    <property type="protein sequence ID" value="RJT12830.1"/>
    <property type="molecule type" value="Genomic_DNA"/>
</dbReference>
<evidence type="ECO:0000313" key="2">
    <source>
        <dbReference type="Proteomes" id="UP000284119"/>
    </source>
</evidence>
<dbReference type="Proteomes" id="UP000284119">
    <property type="component" value="Unassembled WGS sequence"/>
</dbReference>
<keyword evidence="2" id="KW-1185">Reference proteome</keyword>
<proteinExistence type="predicted"/>
<reference evidence="1 2" key="1">
    <citation type="submission" date="2018-09" db="EMBL/GenBank/DDBJ databases">
        <authorList>
            <person name="Le Fleche-Mateos A."/>
        </authorList>
    </citation>
    <scope>NUCLEOTIDE SEQUENCE [LARGE SCALE GENOMIC DNA]</scope>
    <source>
        <strain evidence="1 2">DSM 30078</strain>
    </source>
</reference>
<organism evidence="1 2">
    <name type="scientific">Rahnella inusitata</name>
    <dbReference type="NCBI Taxonomy" id="58169"/>
    <lineage>
        <taxon>Bacteria</taxon>
        <taxon>Pseudomonadati</taxon>
        <taxon>Pseudomonadota</taxon>
        <taxon>Gammaproteobacteria</taxon>
        <taxon>Enterobacterales</taxon>
        <taxon>Yersiniaceae</taxon>
        <taxon>Rahnella</taxon>
    </lineage>
</organism>
<dbReference type="RefSeq" id="WP_112166035.1">
    <property type="nucleotide sequence ID" value="NZ_JYDE01000014.1"/>
</dbReference>
<protein>
    <recommendedName>
        <fullName evidence="3">Prophage protein</fullName>
    </recommendedName>
</protein>
<evidence type="ECO:0000313" key="1">
    <source>
        <dbReference type="EMBL" id="RJT12830.1"/>
    </source>
</evidence>
<comment type="caution">
    <text evidence="1">The sequence shown here is derived from an EMBL/GenBank/DDBJ whole genome shotgun (WGS) entry which is preliminary data.</text>
</comment>